<accession>A0AAD6WV31</accession>
<evidence type="ECO:0000313" key="3">
    <source>
        <dbReference type="Proteomes" id="UP001218188"/>
    </source>
</evidence>
<proteinExistence type="predicted"/>
<feature type="compositionally biased region" description="Polar residues" evidence="1">
    <location>
        <begin position="315"/>
        <end position="325"/>
    </location>
</feature>
<feature type="region of interest" description="Disordered" evidence="1">
    <location>
        <begin position="315"/>
        <end position="378"/>
    </location>
</feature>
<dbReference type="EMBL" id="JARJCM010000215">
    <property type="protein sequence ID" value="KAJ7022164.1"/>
    <property type="molecule type" value="Genomic_DNA"/>
</dbReference>
<name>A0AAD6WV31_9AGAR</name>
<evidence type="ECO:0000256" key="1">
    <source>
        <dbReference type="SAM" id="MobiDB-lite"/>
    </source>
</evidence>
<evidence type="ECO:0000313" key="2">
    <source>
        <dbReference type="EMBL" id="KAJ7022164.1"/>
    </source>
</evidence>
<comment type="caution">
    <text evidence="2">The sequence shown here is derived from an EMBL/GenBank/DDBJ whole genome shotgun (WGS) entry which is preliminary data.</text>
</comment>
<protein>
    <submittedName>
        <fullName evidence="2">Uncharacterized protein</fullName>
    </submittedName>
</protein>
<reference evidence="2" key="1">
    <citation type="submission" date="2023-03" db="EMBL/GenBank/DDBJ databases">
        <title>Massive genome expansion in bonnet fungi (Mycena s.s.) driven by repeated elements and novel gene families across ecological guilds.</title>
        <authorList>
            <consortium name="Lawrence Berkeley National Laboratory"/>
            <person name="Harder C.B."/>
            <person name="Miyauchi S."/>
            <person name="Viragh M."/>
            <person name="Kuo A."/>
            <person name="Thoen E."/>
            <person name="Andreopoulos B."/>
            <person name="Lu D."/>
            <person name="Skrede I."/>
            <person name="Drula E."/>
            <person name="Henrissat B."/>
            <person name="Morin E."/>
            <person name="Kohler A."/>
            <person name="Barry K."/>
            <person name="LaButti K."/>
            <person name="Morin E."/>
            <person name="Salamov A."/>
            <person name="Lipzen A."/>
            <person name="Mereny Z."/>
            <person name="Hegedus B."/>
            <person name="Baldrian P."/>
            <person name="Stursova M."/>
            <person name="Weitz H."/>
            <person name="Taylor A."/>
            <person name="Grigoriev I.V."/>
            <person name="Nagy L.G."/>
            <person name="Martin F."/>
            <person name="Kauserud H."/>
        </authorList>
    </citation>
    <scope>NUCLEOTIDE SEQUENCE</scope>
    <source>
        <strain evidence="2">CBHHK200</strain>
    </source>
</reference>
<keyword evidence="3" id="KW-1185">Reference proteome</keyword>
<dbReference type="AlphaFoldDB" id="A0AAD6WV31"/>
<feature type="compositionally biased region" description="Basic and acidic residues" evidence="1">
    <location>
        <begin position="327"/>
        <end position="378"/>
    </location>
</feature>
<gene>
    <name evidence="2" type="ORF">C8F04DRAFT_1311681</name>
</gene>
<dbReference type="Proteomes" id="UP001218188">
    <property type="component" value="Unassembled WGS sequence"/>
</dbReference>
<organism evidence="2 3">
    <name type="scientific">Mycena alexandri</name>
    <dbReference type="NCBI Taxonomy" id="1745969"/>
    <lineage>
        <taxon>Eukaryota</taxon>
        <taxon>Fungi</taxon>
        <taxon>Dikarya</taxon>
        <taxon>Basidiomycota</taxon>
        <taxon>Agaricomycotina</taxon>
        <taxon>Agaricomycetes</taxon>
        <taxon>Agaricomycetidae</taxon>
        <taxon>Agaricales</taxon>
        <taxon>Marasmiineae</taxon>
        <taxon>Mycenaceae</taxon>
        <taxon>Mycena</taxon>
    </lineage>
</organism>
<sequence>MAPKSFCGLDLPLPGDYNFASWRKTPADRDIPADMSLQEKNQYNYNVEMDNRTSIAQTRAYEEALSDGNTPPTTQDIGKKLRGFYKYTEVEVEEMVMSEEYCKSVVNPVPPMMLAMVLKTRADRAKVAEQKREEEKAAKEKAPELKGTMVMGTARKVNALTRPPVQIPDTFLAMIKYRMHPSLFWFTDLRLKFATEHDADIPMKKNTSIPSAPEKSLPDVAKLKTSWGYDENTEGASVLTWLDSFKNFISAMEILTPSFFRALDDFEDVFPIWYPVERDLWNKIMDGDMPFEVNYWVSETGGVLNAYKAATALANGTLSPGTSSAPKRRDDDSHRRSDRHWRDVAPVVRDDGNHHRDSFRPEGRDSFRPSDRNGDDRRTRDRRVVCLVCTEDHVVREHPPANRESKDRRPHLTTYEHGVLKLARPREGEERKAFCIGWNCGRSCDGSNHPVGLERAHTCSLCGGDHPALPANARCRRAQHLLHFHRIQTYVLSSTVAARPTPLSLSIFLSFSSSPFISPPHTIAAEGRIPVQHTSAAEGRLSHIIYLSLYSRLSYTRL</sequence>